<sequence length="157" mass="17378">MDSQIEAIRSAKYLYMGSIAEPQDNRLRLVILEATSDVLPGQMTGPDEVTALPGPFSAARPILHGPGCRIFEIVWESYIGYAVQNESFHVPEPKDSEGEGRLFVRYTKSVYLDHLAKVTFASSDFPGPFVHWGIYCLNHTIEVASMAAPKITISVHP</sequence>
<gene>
    <name evidence="1" type="ORF">ABIC75_003212</name>
</gene>
<reference evidence="1 2" key="1">
    <citation type="submission" date="2024-06" db="EMBL/GenBank/DDBJ databases">
        <title>Sorghum-associated microbial communities from plants grown in Nebraska, USA.</title>
        <authorList>
            <person name="Schachtman D."/>
        </authorList>
    </citation>
    <scope>NUCLEOTIDE SEQUENCE [LARGE SCALE GENOMIC DNA]</scope>
    <source>
        <strain evidence="1 2">1073</strain>
    </source>
</reference>
<accession>A0ABV2JXC1</accession>
<evidence type="ECO:0000313" key="1">
    <source>
        <dbReference type="EMBL" id="MET3653475.1"/>
    </source>
</evidence>
<evidence type="ECO:0000313" key="2">
    <source>
        <dbReference type="Proteomes" id="UP001549184"/>
    </source>
</evidence>
<keyword evidence="2" id="KW-1185">Reference proteome</keyword>
<organism evidence="1 2">
    <name type="scientific">Dyella japonica</name>
    <dbReference type="NCBI Taxonomy" id="231455"/>
    <lineage>
        <taxon>Bacteria</taxon>
        <taxon>Pseudomonadati</taxon>
        <taxon>Pseudomonadota</taxon>
        <taxon>Gammaproteobacteria</taxon>
        <taxon>Lysobacterales</taxon>
        <taxon>Rhodanobacteraceae</taxon>
        <taxon>Dyella</taxon>
    </lineage>
</organism>
<protein>
    <submittedName>
        <fullName evidence="1">Uncharacterized protein</fullName>
    </submittedName>
</protein>
<dbReference type="Proteomes" id="UP001549184">
    <property type="component" value="Unassembled WGS sequence"/>
</dbReference>
<comment type="caution">
    <text evidence="1">The sequence shown here is derived from an EMBL/GenBank/DDBJ whole genome shotgun (WGS) entry which is preliminary data.</text>
</comment>
<dbReference type="RefSeq" id="WP_354014867.1">
    <property type="nucleotide sequence ID" value="NZ_JBEPMU010000005.1"/>
</dbReference>
<proteinExistence type="predicted"/>
<name>A0ABV2JXC1_9GAMM</name>
<dbReference type="EMBL" id="JBEPMU010000005">
    <property type="protein sequence ID" value="MET3653475.1"/>
    <property type="molecule type" value="Genomic_DNA"/>
</dbReference>